<evidence type="ECO:0000256" key="2">
    <source>
        <dbReference type="ARBA" id="ARBA00009399"/>
    </source>
</evidence>
<comment type="similarity">
    <text evidence="2">Belongs to the GtrA family.</text>
</comment>
<dbReference type="InterPro" id="IPR007267">
    <property type="entry name" value="GtrA_DPMS_TM"/>
</dbReference>
<evidence type="ECO:0000313" key="9">
    <source>
        <dbReference type="Proteomes" id="UP001500101"/>
    </source>
</evidence>
<keyword evidence="9" id="KW-1185">Reference proteome</keyword>
<evidence type="ECO:0000256" key="4">
    <source>
        <dbReference type="ARBA" id="ARBA00022989"/>
    </source>
</evidence>
<dbReference type="RefSeq" id="WP_344673834.1">
    <property type="nucleotide sequence ID" value="NZ_BAAAZI010000006.1"/>
</dbReference>
<evidence type="ECO:0000256" key="1">
    <source>
        <dbReference type="ARBA" id="ARBA00004141"/>
    </source>
</evidence>
<dbReference type="EMBL" id="BAAAZI010000006">
    <property type="protein sequence ID" value="GAA4137348.1"/>
    <property type="molecule type" value="Genomic_DNA"/>
</dbReference>
<protein>
    <recommendedName>
        <fullName evidence="7">GtrA/DPMS transmembrane domain-containing protein</fullName>
    </recommendedName>
</protein>
<sequence>MWKLFWSMFKFGMVGLVGMAIDFGLTWICKEKLKINKYVANGVGFSFAVVNNYFLNRIWTFSNKNPQILNQFMQFLLVSLIGLSLNTLVLYLVHKKLNVKFYFSKLIAIGIVFIWNYFANLYFTFQ</sequence>
<dbReference type="InterPro" id="IPR051401">
    <property type="entry name" value="GtrA_CellWall_Glycosyl"/>
</dbReference>
<keyword evidence="4 6" id="KW-1133">Transmembrane helix</keyword>
<feature type="transmembrane region" description="Helical" evidence="6">
    <location>
        <begin position="38"/>
        <end position="55"/>
    </location>
</feature>
<proteinExistence type="inferred from homology"/>
<feature type="transmembrane region" description="Helical" evidence="6">
    <location>
        <begin position="75"/>
        <end position="94"/>
    </location>
</feature>
<accession>A0ABP7YJW5</accession>
<comment type="caution">
    <text evidence="8">The sequence shown here is derived from an EMBL/GenBank/DDBJ whole genome shotgun (WGS) entry which is preliminary data.</text>
</comment>
<gene>
    <name evidence="8" type="ORF">GCM10022216_13250</name>
</gene>
<feature type="transmembrane region" description="Helical" evidence="6">
    <location>
        <begin position="106"/>
        <end position="125"/>
    </location>
</feature>
<evidence type="ECO:0000313" key="8">
    <source>
        <dbReference type="EMBL" id="GAA4137348.1"/>
    </source>
</evidence>
<name>A0ABP7YJW5_9SPHI</name>
<reference evidence="9" key="1">
    <citation type="journal article" date="2019" name="Int. J. Syst. Evol. Microbiol.">
        <title>The Global Catalogue of Microorganisms (GCM) 10K type strain sequencing project: providing services to taxonomists for standard genome sequencing and annotation.</title>
        <authorList>
            <consortium name="The Broad Institute Genomics Platform"/>
            <consortium name="The Broad Institute Genome Sequencing Center for Infectious Disease"/>
            <person name="Wu L."/>
            <person name="Ma J."/>
        </authorList>
    </citation>
    <scope>NUCLEOTIDE SEQUENCE [LARGE SCALE GENOMIC DNA]</scope>
    <source>
        <strain evidence="9">JCM 16704</strain>
    </source>
</reference>
<dbReference type="PANTHER" id="PTHR38459">
    <property type="entry name" value="PROPHAGE BACTOPRENOL-LINKED GLUCOSE TRANSLOCASE HOMOLOG"/>
    <property type="match status" value="1"/>
</dbReference>
<dbReference type="Pfam" id="PF04138">
    <property type="entry name" value="GtrA_DPMS_TM"/>
    <property type="match status" value="1"/>
</dbReference>
<feature type="domain" description="GtrA/DPMS transmembrane" evidence="7">
    <location>
        <begin position="10"/>
        <end position="125"/>
    </location>
</feature>
<evidence type="ECO:0000256" key="3">
    <source>
        <dbReference type="ARBA" id="ARBA00022692"/>
    </source>
</evidence>
<dbReference type="Proteomes" id="UP001500101">
    <property type="component" value="Unassembled WGS sequence"/>
</dbReference>
<evidence type="ECO:0000256" key="6">
    <source>
        <dbReference type="SAM" id="Phobius"/>
    </source>
</evidence>
<evidence type="ECO:0000259" key="7">
    <source>
        <dbReference type="Pfam" id="PF04138"/>
    </source>
</evidence>
<dbReference type="PANTHER" id="PTHR38459:SF1">
    <property type="entry name" value="PROPHAGE BACTOPRENOL-LINKED GLUCOSE TRANSLOCASE HOMOLOG"/>
    <property type="match status" value="1"/>
</dbReference>
<comment type="subcellular location">
    <subcellularLocation>
        <location evidence="1">Membrane</location>
        <topology evidence="1">Multi-pass membrane protein</topology>
    </subcellularLocation>
</comment>
<keyword evidence="3 6" id="KW-0812">Transmembrane</keyword>
<evidence type="ECO:0000256" key="5">
    <source>
        <dbReference type="ARBA" id="ARBA00023136"/>
    </source>
</evidence>
<keyword evidence="5 6" id="KW-0472">Membrane</keyword>
<organism evidence="8 9">
    <name type="scientific">Sphingobacterium kyonggiense</name>
    <dbReference type="NCBI Taxonomy" id="714075"/>
    <lineage>
        <taxon>Bacteria</taxon>
        <taxon>Pseudomonadati</taxon>
        <taxon>Bacteroidota</taxon>
        <taxon>Sphingobacteriia</taxon>
        <taxon>Sphingobacteriales</taxon>
        <taxon>Sphingobacteriaceae</taxon>
        <taxon>Sphingobacterium</taxon>
    </lineage>
</organism>
<feature type="transmembrane region" description="Helical" evidence="6">
    <location>
        <begin position="6"/>
        <end position="26"/>
    </location>
</feature>